<evidence type="ECO:0000256" key="3">
    <source>
        <dbReference type="ARBA" id="ARBA00022714"/>
    </source>
</evidence>
<dbReference type="PRINTS" id="PR00162">
    <property type="entry name" value="RIESKE"/>
</dbReference>
<dbReference type="InterPro" id="IPR036922">
    <property type="entry name" value="Rieske_2Fe-2S_sf"/>
</dbReference>
<dbReference type="InterPro" id="IPR017941">
    <property type="entry name" value="Rieske_2Fe-2S"/>
</dbReference>
<sequence length="131" mass="13050">METERRAVLAAGVVGAVGAASGCAVYGKKTAATAETVLGKVADVPVGGSKIFTKEKVIVSQPTAGTFTALSAICTHQGCPVDKIEGTKVTCPCHGSAFNLADGSVARSPATAPLAPAKVKVSGEDLILLPD</sequence>
<evidence type="ECO:0000313" key="11">
    <source>
        <dbReference type="EMBL" id="GAA3199585.1"/>
    </source>
</evidence>
<dbReference type="InterPro" id="IPR006311">
    <property type="entry name" value="TAT_signal"/>
</dbReference>
<evidence type="ECO:0000256" key="1">
    <source>
        <dbReference type="ARBA" id="ARBA00002494"/>
    </source>
</evidence>
<dbReference type="PROSITE" id="PS51296">
    <property type="entry name" value="RIESKE"/>
    <property type="match status" value="1"/>
</dbReference>
<comment type="function">
    <text evidence="1">Iron-sulfur subunit of the cytochrome bc1 complex, an essential component of the respiratory electron transport chain required for ATP synthesis. The bc1 complex catalyzes the oxidation of menaquinol and the reduction of cytochrome c in the respiratory chain. The bc1 complex operates through a Q-cycle mechanism that couples electron transfer to generation of the proton gradient that drives ATP synthesis.</text>
</comment>
<keyword evidence="12" id="KW-1185">Reference proteome</keyword>
<keyword evidence="3" id="KW-0001">2Fe-2S</keyword>
<protein>
    <recommendedName>
        <fullName evidence="2">Cytochrome bc1 complex Rieske iron-sulfur subunit</fullName>
    </recommendedName>
    <alternativeName>
        <fullName evidence="8">Cytochrome bc1 reductase complex subunit QcrA</fullName>
    </alternativeName>
</protein>
<keyword evidence="6" id="KW-0411">Iron-sulfur</keyword>
<dbReference type="PANTHER" id="PTHR10134">
    <property type="entry name" value="CYTOCHROME B-C1 COMPLEX SUBUNIT RIESKE, MITOCHONDRIAL"/>
    <property type="match status" value="1"/>
</dbReference>
<name>A0ABP6Q1C4_9ACTN</name>
<reference evidence="12" key="1">
    <citation type="journal article" date="2019" name="Int. J. Syst. Evol. Microbiol.">
        <title>The Global Catalogue of Microorganisms (GCM) 10K type strain sequencing project: providing services to taxonomists for standard genome sequencing and annotation.</title>
        <authorList>
            <consortium name="The Broad Institute Genomics Platform"/>
            <consortium name="The Broad Institute Genome Sequencing Center for Infectious Disease"/>
            <person name="Wu L."/>
            <person name="Ma J."/>
        </authorList>
    </citation>
    <scope>NUCLEOTIDE SEQUENCE [LARGE SCALE GENOMIC DNA]</scope>
    <source>
        <strain evidence="12">JCM 9377</strain>
    </source>
</reference>
<dbReference type="PROSITE" id="PS51257">
    <property type="entry name" value="PROKAR_LIPOPROTEIN"/>
    <property type="match status" value="1"/>
</dbReference>
<dbReference type="SUPFAM" id="SSF50022">
    <property type="entry name" value="ISP domain"/>
    <property type="match status" value="1"/>
</dbReference>
<dbReference type="EMBL" id="BAAAUV010000003">
    <property type="protein sequence ID" value="GAA3199585.1"/>
    <property type="molecule type" value="Genomic_DNA"/>
</dbReference>
<proteinExistence type="predicted"/>
<comment type="caution">
    <text evidence="11">The sequence shown here is derived from an EMBL/GenBank/DDBJ whole genome shotgun (WGS) entry which is preliminary data.</text>
</comment>
<feature type="domain" description="Rieske" evidence="10">
    <location>
        <begin position="36"/>
        <end position="128"/>
    </location>
</feature>
<dbReference type="Pfam" id="PF00355">
    <property type="entry name" value="Rieske"/>
    <property type="match status" value="1"/>
</dbReference>
<accession>A0ABP6Q1C4</accession>
<organism evidence="11 12">
    <name type="scientific">Actinocorallia longicatena</name>
    <dbReference type="NCBI Taxonomy" id="111803"/>
    <lineage>
        <taxon>Bacteria</taxon>
        <taxon>Bacillati</taxon>
        <taxon>Actinomycetota</taxon>
        <taxon>Actinomycetes</taxon>
        <taxon>Streptosporangiales</taxon>
        <taxon>Thermomonosporaceae</taxon>
        <taxon>Actinocorallia</taxon>
    </lineage>
</organism>
<keyword evidence="5" id="KW-0408">Iron</keyword>
<gene>
    <name evidence="11" type="ORF">GCM10010468_11870</name>
</gene>
<evidence type="ECO:0000256" key="4">
    <source>
        <dbReference type="ARBA" id="ARBA00022723"/>
    </source>
</evidence>
<dbReference type="InterPro" id="IPR014349">
    <property type="entry name" value="Rieske_Fe-S_prot"/>
</dbReference>
<comment type="cofactor">
    <cofactor evidence="9">
        <name>[2Fe-2S] cluster</name>
        <dbReference type="ChEBI" id="CHEBI:190135"/>
    </cofactor>
</comment>
<evidence type="ECO:0000256" key="6">
    <source>
        <dbReference type="ARBA" id="ARBA00023014"/>
    </source>
</evidence>
<dbReference type="RefSeq" id="WP_344823033.1">
    <property type="nucleotide sequence ID" value="NZ_BAAAUV010000003.1"/>
</dbReference>
<evidence type="ECO:0000256" key="9">
    <source>
        <dbReference type="ARBA" id="ARBA00034078"/>
    </source>
</evidence>
<dbReference type="CDD" id="cd03467">
    <property type="entry name" value="Rieske"/>
    <property type="match status" value="1"/>
</dbReference>
<dbReference type="Proteomes" id="UP001501237">
    <property type="component" value="Unassembled WGS sequence"/>
</dbReference>
<keyword evidence="4" id="KW-0479">Metal-binding</keyword>
<evidence type="ECO:0000256" key="7">
    <source>
        <dbReference type="ARBA" id="ARBA00023157"/>
    </source>
</evidence>
<evidence type="ECO:0000256" key="8">
    <source>
        <dbReference type="ARBA" id="ARBA00029586"/>
    </source>
</evidence>
<evidence type="ECO:0000256" key="2">
    <source>
        <dbReference type="ARBA" id="ARBA00015816"/>
    </source>
</evidence>
<evidence type="ECO:0000313" key="12">
    <source>
        <dbReference type="Proteomes" id="UP001501237"/>
    </source>
</evidence>
<evidence type="ECO:0000259" key="10">
    <source>
        <dbReference type="PROSITE" id="PS51296"/>
    </source>
</evidence>
<evidence type="ECO:0000256" key="5">
    <source>
        <dbReference type="ARBA" id="ARBA00023004"/>
    </source>
</evidence>
<keyword evidence="7" id="KW-1015">Disulfide bond</keyword>
<dbReference type="InterPro" id="IPR005805">
    <property type="entry name" value="Rieske_Fe-S_prot_C"/>
</dbReference>
<dbReference type="PROSITE" id="PS51318">
    <property type="entry name" value="TAT"/>
    <property type="match status" value="1"/>
</dbReference>
<dbReference type="Gene3D" id="2.102.10.10">
    <property type="entry name" value="Rieske [2Fe-2S] iron-sulphur domain"/>
    <property type="match status" value="1"/>
</dbReference>